<gene>
    <name evidence="3" type="ORF">CCAP1982_LOCUS13201</name>
</gene>
<dbReference type="InterPro" id="IPR036508">
    <property type="entry name" value="Chitin-bd_dom_sf"/>
</dbReference>
<feature type="compositionally biased region" description="Polar residues" evidence="1">
    <location>
        <begin position="196"/>
        <end position="210"/>
    </location>
</feature>
<dbReference type="InterPro" id="IPR052976">
    <property type="entry name" value="Scoloptoxin-like"/>
</dbReference>
<dbReference type="Pfam" id="PF01607">
    <property type="entry name" value="CBM_14"/>
    <property type="match status" value="1"/>
</dbReference>
<evidence type="ECO:0000256" key="1">
    <source>
        <dbReference type="SAM" id="MobiDB-lite"/>
    </source>
</evidence>
<feature type="compositionally biased region" description="Low complexity" evidence="1">
    <location>
        <begin position="212"/>
        <end position="251"/>
    </location>
</feature>
<evidence type="ECO:0000313" key="3">
    <source>
        <dbReference type="EMBL" id="CAD7004812.1"/>
    </source>
</evidence>
<dbReference type="EMBL" id="CAJHJT010000034">
    <property type="protein sequence ID" value="CAD7004812.1"/>
    <property type="molecule type" value="Genomic_DNA"/>
</dbReference>
<name>A0A811UZU4_CERCA</name>
<dbReference type="InterPro" id="IPR002557">
    <property type="entry name" value="Chitin-bd_dom"/>
</dbReference>
<dbReference type="GO" id="GO:0005576">
    <property type="term" value="C:extracellular region"/>
    <property type="evidence" value="ECO:0007669"/>
    <property type="project" value="InterPro"/>
</dbReference>
<accession>A0A811UZU4</accession>
<dbReference type="AlphaFoldDB" id="A0A811UZU4"/>
<reference evidence="3" key="1">
    <citation type="submission" date="2020-11" db="EMBL/GenBank/DDBJ databases">
        <authorList>
            <person name="Whitehead M."/>
        </authorList>
    </citation>
    <scope>NUCLEOTIDE SEQUENCE</scope>
    <source>
        <strain evidence="3">EGII</strain>
    </source>
</reference>
<feature type="region of interest" description="Disordered" evidence="1">
    <location>
        <begin position="133"/>
        <end position="153"/>
    </location>
</feature>
<dbReference type="Gene3D" id="2.170.140.10">
    <property type="entry name" value="Chitin binding domain"/>
    <property type="match status" value="1"/>
</dbReference>
<dbReference type="SMART" id="SM00494">
    <property type="entry name" value="ChtBD2"/>
    <property type="match status" value="1"/>
</dbReference>
<keyword evidence="4" id="KW-1185">Reference proteome</keyword>
<feature type="domain" description="Chitin-binding type-2" evidence="2">
    <location>
        <begin position="45"/>
        <end position="103"/>
    </location>
</feature>
<feature type="compositionally biased region" description="Low complexity" evidence="1">
    <location>
        <begin position="180"/>
        <end position="195"/>
    </location>
</feature>
<evidence type="ECO:0000313" key="4">
    <source>
        <dbReference type="Proteomes" id="UP000606786"/>
    </source>
</evidence>
<dbReference type="PANTHER" id="PTHR22933">
    <property type="entry name" value="FI18007P1-RELATED"/>
    <property type="match status" value="1"/>
</dbReference>
<feature type="compositionally biased region" description="Low complexity" evidence="1">
    <location>
        <begin position="275"/>
        <end position="305"/>
    </location>
</feature>
<protein>
    <submittedName>
        <fullName evidence="3">(Mediterranean fruit fly) hypothetical protein</fullName>
    </submittedName>
</protein>
<dbReference type="PANTHER" id="PTHR22933:SF42">
    <property type="entry name" value="FI18455P1-RELATED"/>
    <property type="match status" value="1"/>
</dbReference>
<dbReference type="PROSITE" id="PS50940">
    <property type="entry name" value="CHIT_BIND_II"/>
    <property type="match status" value="1"/>
</dbReference>
<feature type="compositionally biased region" description="Polar residues" evidence="1">
    <location>
        <begin position="261"/>
        <end position="274"/>
    </location>
</feature>
<dbReference type="OrthoDB" id="10052888at2759"/>
<sequence>MKYLRQQIHQGRRVLGRSKHTCFQVDGYIAGVDYPAYESVPKGLSFKCRNRLPGYYADTETRCQVWHWCLHSGHQYSFICPNGTVFNQAVRVCDWWTNVNCPVAEQFLLSQQRQNSQIQQQAKQQQQRQQQQQLQYAQQQQRQRRPKEFQMEDGYYDAREINGLSEPTISEYPQMRFNKQLQAQRQQQQQQRQQQNSLLTTHNLPKSSFRGNIKYSQKNSNNNNNSNSKYNRSNSNKNTNNNYQYNKSSSNNRDKNNQNNFGFSISSQNNGSNDRNFSSRNQNNHSNSHSDNNSSQGKQNKNKSSPTNANNLDNDELKDYKSKIKNKYNIDYDHSLDEEYEIIEAIE</sequence>
<dbReference type="Proteomes" id="UP000606786">
    <property type="component" value="Unassembled WGS sequence"/>
</dbReference>
<evidence type="ECO:0000259" key="2">
    <source>
        <dbReference type="PROSITE" id="PS50940"/>
    </source>
</evidence>
<dbReference type="GO" id="GO:0008061">
    <property type="term" value="F:chitin binding"/>
    <property type="evidence" value="ECO:0007669"/>
    <property type="project" value="InterPro"/>
</dbReference>
<proteinExistence type="predicted"/>
<feature type="region of interest" description="Disordered" evidence="1">
    <location>
        <begin position="180"/>
        <end position="316"/>
    </location>
</feature>
<comment type="caution">
    <text evidence="3">The sequence shown here is derived from an EMBL/GenBank/DDBJ whole genome shotgun (WGS) entry which is preliminary data.</text>
</comment>
<dbReference type="SUPFAM" id="SSF57625">
    <property type="entry name" value="Invertebrate chitin-binding proteins"/>
    <property type="match status" value="1"/>
</dbReference>
<organism evidence="3 4">
    <name type="scientific">Ceratitis capitata</name>
    <name type="common">Mediterranean fruit fly</name>
    <name type="synonym">Tephritis capitata</name>
    <dbReference type="NCBI Taxonomy" id="7213"/>
    <lineage>
        <taxon>Eukaryota</taxon>
        <taxon>Metazoa</taxon>
        <taxon>Ecdysozoa</taxon>
        <taxon>Arthropoda</taxon>
        <taxon>Hexapoda</taxon>
        <taxon>Insecta</taxon>
        <taxon>Pterygota</taxon>
        <taxon>Neoptera</taxon>
        <taxon>Endopterygota</taxon>
        <taxon>Diptera</taxon>
        <taxon>Brachycera</taxon>
        <taxon>Muscomorpha</taxon>
        <taxon>Tephritoidea</taxon>
        <taxon>Tephritidae</taxon>
        <taxon>Ceratitis</taxon>
        <taxon>Ceratitis</taxon>
    </lineage>
</organism>